<dbReference type="EMBL" id="CAACVR010000056">
    <property type="protein sequence ID" value="VEU23807.1"/>
    <property type="molecule type" value="Genomic_DNA"/>
</dbReference>
<dbReference type="PANTHER" id="PTHR34065:SF1">
    <property type="entry name" value="CELL DIVISION CONTROL PROTEIN 14"/>
    <property type="match status" value="1"/>
</dbReference>
<evidence type="ECO:0000313" key="3">
    <source>
        <dbReference type="Proteomes" id="UP000290900"/>
    </source>
</evidence>
<organism evidence="2 3">
    <name type="scientific">Brettanomyces naardenensis</name>
    <name type="common">Yeast</name>
    <dbReference type="NCBI Taxonomy" id="13370"/>
    <lineage>
        <taxon>Eukaryota</taxon>
        <taxon>Fungi</taxon>
        <taxon>Dikarya</taxon>
        <taxon>Ascomycota</taxon>
        <taxon>Saccharomycotina</taxon>
        <taxon>Pichiomycetes</taxon>
        <taxon>Pichiales</taxon>
        <taxon>Pichiaceae</taxon>
        <taxon>Brettanomyces</taxon>
    </lineage>
</organism>
<evidence type="ECO:0000313" key="2">
    <source>
        <dbReference type="EMBL" id="VEU23807.1"/>
    </source>
</evidence>
<evidence type="ECO:0000256" key="1">
    <source>
        <dbReference type="SAM" id="MobiDB-lite"/>
    </source>
</evidence>
<dbReference type="InParanoid" id="A0A448YSD6"/>
<reference evidence="2 3" key="1">
    <citation type="submission" date="2018-12" db="EMBL/GenBank/DDBJ databases">
        <authorList>
            <person name="Tiukova I."/>
            <person name="Dainat J."/>
        </authorList>
    </citation>
    <scope>NUCLEOTIDE SEQUENCE [LARGE SCALE GENOMIC DNA]</scope>
</reference>
<proteinExistence type="predicted"/>
<dbReference type="OrthoDB" id="5357220at2759"/>
<feature type="compositionally biased region" description="Basic residues" evidence="1">
    <location>
        <begin position="63"/>
        <end position="76"/>
    </location>
</feature>
<dbReference type="PANTHER" id="PTHR34065">
    <property type="entry name" value="CELL DIVISION CONTROL PROTEIN 14"/>
    <property type="match status" value="1"/>
</dbReference>
<dbReference type="STRING" id="13370.A0A448YSD6"/>
<accession>A0A448YSD6</accession>
<name>A0A448YSD6_BRENA</name>
<dbReference type="InterPro" id="IPR012535">
    <property type="entry name" value="Cell_div_Cdc14"/>
</dbReference>
<feature type="compositionally biased region" description="Low complexity" evidence="1">
    <location>
        <begin position="77"/>
        <end position="120"/>
    </location>
</feature>
<keyword evidence="3" id="KW-1185">Reference proteome</keyword>
<dbReference type="AlphaFoldDB" id="A0A448YSD6"/>
<gene>
    <name evidence="2" type="ORF">BRENAR_LOCUS4536</name>
</gene>
<dbReference type="Proteomes" id="UP000290900">
    <property type="component" value="Unassembled WGS sequence"/>
</dbReference>
<dbReference type="Pfam" id="PF08045">
    <property type="entry name" value="CDC14"/>
    <property type="match status" value="1"/>
</dbReference>
<protein>
    <submittedName>
        <fullName evidence="2">DEKNAAC105042</fullName>
    </submittedName>
</protein>
<sequence length="347" mass="39199">MTTDLERCLDGIISKLHSPAPEIVGQGLEGIDKLLYDFCILANPNSSKNKTIRPHSSTSNNSRRSHHSRHSSRRRSTTSSANSSSSSSREPSLYSSPSLSTYTDSPSSSVSSPGSQSSSNFIGTRKWRIPSATDPVFGEFIRLQDSFQYNLVSQLVIILAELERGKNRYQTNISFLLKDLQGCLLLHPGSRKVFLKDYNLRLLLDLLDPTVDNSILIKCIPVLVSCMVRDVKIIRLFEELEGPRIVCNLLKAKAEEDPANENNINYRKEVQVKVLEFLFFYLIPESQSSETEETRRIGGVIGRDGVLRRHMESKIEVLNEYLNTDVTDSLVRELVESRPFGKMKIDW</sequence>
<feature type="region of interest" description="Disordered" evidence="1">
    <location>
        <begin position="47"/>
        <end position="121"/>
    </location>
</feature>